<evidence type="ECO:0000313" key="3">
    <source>
        <dbReference type="Proteomes" id="UP000219689"/>
    </source>
</evidence>
<comment type="caution">
    <text evidence="2">The sequence shown here is derived from an EMBL/GenBank/DDBJ whole genome shotgun (WGS) entry which is preliminary data.</text>
</comment>
<sequence>MPSSDDDEPSPETLVDRLEADDPATRREAASALARRFLEEGRFYAAENLFDGETLEGITAGLDDPDPEVRAHLAIVARRILGIRTFSEEGVYCGDDGTLLDRYLALADDEDWRVRQNVVHVGMFEEVLKAAVADEPRPTDLQSRLSSVLVDRLDDPVAVIRKRAGELLVGDGGFGYAVRGYDEDAYDHGAAVFLRHPDPAGAVPVLIEALSDPVDGVTGRASRGRSPRHTAGTVLASLGTERPDLLEPHRDRLIDALDSPDERVRLAVTAALAPSLDRWDDAVEPVEDALLALIRDGSDQQCRRGTEIVVDTIEGIGREALDRPAELVAATLDNTARILNRESPEGTDYWMRSTAATAFSRALGCASESRGRSALETVQLGVTAYPAKTQSVVPGVLAFVRECEATESAVEILAAVADDAPDAVREAGQAYDGPDEFPESVTAVLEGVDTWSSE</sequence>
<proteinExistence type="predicted"/>
<feature type="region of interest" description="Disordered" evidence="1">
    <location>
        <begin position="1"/>
        <end position="24"/>
    </location>
</feature>
<dbReference type="SUPFAM" id="SSF48371">
    <property type="entry name" value="ARM repeat"/>
    <property type="match status" value="1"/>
</dbReference>
<dbReference type="RefSeq" id="WP_097378996.1">
    <property type="nucleotide sequence ID" value="NZ_NXNI01000001.1"/>
</dbReference>
<reference evidence="2 3" key="1">
    <citation type="submission" date="2017-09" db="EMBL/GenBank/DDBJ databases">
        <title>Genome sequences of Natrinema ejinorence JCM 13890T.</title>
        <authorList>
            <person name="Roh S.W."/>
            <person name="Kim Y.B."/>
            <person name="Kim J.Y."/>
        </authorList>
    </citation>
    <scope>NUCLEOTIDE SEQUENCE [LARGE SCALE GENOMIC DNA]</scope>
    <source>
        <strain evidence="2 3">JCM 13890</strain>
    </source>
</reference>
<evidence type="ECO:0008006" key="4">
    <source>
        <dbReference type="Google" id="ProtNLM"/>
    </source>
</evidence>
<feature type="compositionally biased region" description="Basic and acidic residues" evidence="1">
    <location>
        <begin position="14"/>
        <end position="24"/>
    </location>
</feature>
<accession>A0A2A5QTA3</accession>
<evidence type="ECO:0000256" key="1">
    <source>
        <dbReference type="SAM" id="MobiDB-lite"/>
    </source>
</evidence>
<dbReference type="Proteomes" id="UP000219689">
    <property type="component" value="Unassembled WGS sequence"/>
</dbReference>
<dbReference type="AlphaFoldDB" id="A0A2A5QTA3"/>
<evidence type="ECO:0000313" key="2">
    <source>
        <dbReference type="EMBL" id="PCR90052.1"/>
    </source>
</evidence>
<dbReference type="InterPro" id="IPR011989">
    <property type="entry name" value="ARM-like"/>
</dbReference>
<dbReference type="EMBL" id="NXNI01000001">
    <property type="protein sequence ID" value="PCR90052.1"/>
    <property type="molecule type" value="Genomic_DNA"/>
</dbReference>
<organism evidence="2 3">
    <name type="scientific">Natrinema ejinorense</name>
    <dbReference type="NCBI Taxonomy" id="373386"/>
    <lineage>
        <taxon>Archaea</taxon>
        <taxon>Methanobacteriati</taxon>
        <taxon>Methanobacteriota</taxon>
        <taxon>Stenosarchaea group</taxon>
        <taxon>Halobacteria</taxon>
        <taxon>Halobacteriales</taxon>
        <taxon>Natrialbaceae</taxon>
        <taxon>Natrinema</taxon>
    </lineage>
</organism>
<feature type="compositionally biased region" description="Acidic residues" evidence="1">
    <location>
        <begin position="1"/>
        <end position="10"/>
    </location>
</feature>
<dbReference type="Gene3D" id="1.25.10.10">
    <property type="entry name" value="Leucine-rich Repeat Variant"/>
    <property type="match status" value="2"/>
</dbReference>
<dbReference type="OrthoDB" id="175993at2157"/>
<keyword evidence="3" id="KW-1185">Reference proteome</keyword>
<protein>
    <recommendedName>
        <fullName evidence="4">HEAT repeat domain-containing protein</fullName>
    </recommendedName>
</protein>
<name>A0A2A5QTA3_9EURY</name>
<dbReference type="InterPro" id="IPR016024">
    <property type="entry name" value="ARM-type_fold"/>
</dbReference>
<gene>
    <name evidence="2" type="ORF">CP557_05555</name>
</gene>